<dbReference type="AlphaFoldDB" id="A0A9W7ZVH0"/>
<proteinExistence type="predicted"/>
<keyword evidence="3" id="KW-1185">Reference proteome</keyword>
<accession>A0A9W7ZVH0</accession>
<feature type="transmembrane region" description="Helical" evidence="1">
    <location>
        <begin position="131"/>
        <end position="157"/>
    </location>
</feature>
<dbReference type="OrthoDB" id="5534594at2759"/>
<organism evidence="2 3">
    <name type="scientific">Tieghemiomyces parasiticus</name>
    <dbReference type="NCBI Taxonomy" id="78921"/>
    <lineage>
        <taxon>Eukaryota</taxon>
        <taxon>Fungi</taxon>
        <taxon>Fungi incertae sedis</taxon>
        <taxon>Zoopagomycota</taxon>
        <taxon>Kickxellomycotina</taxon>
        <taxon>Dimargaritomycetes</taxon>
        <taxon>Dimargaritales</taxon>
        <taxon>Dimargaritaceae</taxon>
        <taxon>Tieghemiomyces</taxon>
    </lineage>
</organism>
<dbReference type="Proteomes" id="UP001150569">
    <property type="component" value="Unassembled WGS sequence"/>
</dbReference>
<evidence type="ECO:0000256" key="1">
    <source>
        <dbReference type="SAM" id="Phobius"/>
    </source>
</evidence>
<reference evidence="2" key="1">
    <citation type="submission" date="2022-07" db="EMBL/GenBank/DDBJ databases">
        <title>Phylogenomic reconstructions and comparative analyses of Kickxellomycotina fungi.</title>
        <authorList>
            <person name="Reynolds N.K."/>
            <person name="Stajich J.E."/>
            <person name="Barry K."/>
            <person name="Grigoriev I.V."/>
            <person name="Crous P."/>
            <person name="Smith M.E."/>
        </authorList>
    </citation>
    <scope>NUCLEOTIDE SEQUENCE</scope>
    <source>
        <strain evidence="2">RSA 861</strain>
    </source>
</reference>
<keyword evidence="1" id="KW-0812">Transmembrane</keyword>
<protein>
    <submittedName>
        <fullName evidence="2">Uncharacterized protein</fullName>
    </submittedName>
</protein>
<feature type="transmembrane region" description="Helical" evidence="1">
    <location>
        <begin position="78"/>
        <end position="100"/>
    </location>
</feature>
<gene>
    <name evidence="2" type="ORF">IWQ60_008726</name>
</gene>
<keyword evidence="1" id="KW-1133">Transmembrane helix</keyword>
<feature type="transmembrane region" description="Helical" evidence="1">
    <location>
        <begin position="20"/>
        <end position="37"/>
    </location>
</feature>
<feature type="transmembrane region" description="Helical" evidence="1">
    <location>
        <begin position="49"/>
        <end position="66"/>
    </location>
</feature>
<name>A0A9W7ZVH0_9FUNG</name>
<comment type="caution">
    <text evidence="2">The sequence shown here is derived from an EMBL/GenBank/DDBJ whole genome shotgun (WGS) entry which is preliminary data.</text>
</comment>
<evidence type="ECO:0000313" key="2">
    <source>
        <dbReference type="EMBL" id="KAJ1914666.1"/>
    </source>
</evidence>
<dbReference type="EMBL" id="JANBPT010000672">
    <property type="protein sequence ID" value="KAJ1914666.1"/>
    <property type="molecule type" value="Genomic_DNA"/>
</dbReference>
<evidence type="ECO:0000313" key="3">
    <source>
        <dbReference type="Proteomes" id="UP001150569"/>
    </source>
</evidence>
<sequence length="184" mass="19944">MTTTVPSVDSCCRVVSLRTATVALAALYTAVHFAGLFDWTRPHPVAYQAANLLALAISAAGLYGALKAKARPLQVFGIYLWVGAVASVLAYFTAVMVAILPQGRAKFCHMLHDSPGIDFGYKDCLHNFWKAALLAFPLMAIVLAAKIYLTVVAWSYYRQVKADTTLLGEGGRGEYTPIVEQEEA</sequence>
<keyword evidence="1" id="KW-0472">Membrane</keyword>